<dbReference type="AlphaFoldDB" id="U7QHS5"/>
<name>U7QHS5_9CYAN</name>
<dbReference type="RefSeq" id="WP_023067012.1">
    <property type="nucleotide sequence ID" value="NZ_AUZM01000030.1"/>
</dbReference>
<protein>
    <recommendedName>
        <fullName evidence="3">DUF4278 domain-containing protein</fullName>
    </recommendedName>
</protein>
<reference evidence="1 2" key="1">
    <citation type="journal article" date="2013" name="Front. Microbiol.">
        <title>Comparative genomic analyses of the cyanobacterium, Lyngbya aestuarii BL J, a powerful hydrogen producer.</title>
        <authorList>
            <person name="Kothari A."/>
            <person name="Vaughn M."/>
            <person name="Garcia-Pichel F."/>
        </authorList>
    </citation>
    <scope>NUCLEOTIDE SEQUENCE [LARGE SCALE GENOMIC DNA]</scope>
    <source>
        <strain evidence="1 2">BL J</strain>
    </source>
</reference>
<evidence type="ECO:0000313" key="1">
    <source>
        <dbReference type="EMBL" id="ERT06837.1"/>
    </source>
</evidence>
<gene>
    <name evidence="1" type="ORF">M595_3254</name>
</gene>
<dbReference type="InterPro" id="IPR025458">
    <property type="entry name" value="DUF4278"/>
</dbReference>
<evidence type="ECO:0000313" key="2">
    <source>
        <dbReference type="Proteomes" id="UP000017127"/>
    </source>
</evidence>
<proteinExistence type="predicted"/>
<dbReference type="Proteomes" id="UP000017127">
    <property type="component" value="Unassembled WGS sequence"/>
</dbReference>
<dbReference type="Pfam" id="PF14105">
    <property type="entry name" value="DUF4278"/>
    <property type="match status" value="1"/>
</dbReference>
<accession>U7QHS5</accession>
<organism evidence="1 2">
    <name type="scientific">Lyngbya aestuarii BL J</name>
    <dbReference type="NCBI Taxonomy" id="1348334"/>
    <lineage>
        <taxon>Bacteria</taxon>
        <taxon>Bacillati</taxon>
        <taxon>Cyanobacteriota</taxon>
        <taxon>Cyanophyceae</taxon>
        <taxon>Oscillatoriophycideae</taxon>
        <taxon>Oscillatoriales</taxon>
        <taxon>Microcoleaceae</taxon>
        <taxon>Lyngbya</taxon>
    </lineage>
</organism>
<sequence>MIASLPATKFKLEDKKILNLCYRGVQYNPQSTSSMSSASSHFFKYRGVSYYHQSLNLAK</sequence>
<evidence type="ECO:0008006" key="3">
    <source>
        <dbReference type="Google" id="ProtNLM"/>
    </source>
</evidence>
<keyword evidence="2" id="KW-1185">Reference proteome</keyword>
<dbReference type="EMBL" id="AUZM01000030">
    <property type="protein sequence ID" value="ERT06837.1"/>
    <property type="molecule type" value="Genomic_DNA"/>
</dbReference>
<comment type="caution">
    <text evidence="1">The sequence shown here is derived from an EMBL/GenBank/DDBJ whole genome shotgun (WGS) entry which is preliminary data.</text>
</comment>